<feature type="domain" description="Alpha-glucan water dikinase-like N-terminal Ig-like" evidence="4">
    <location>
        <begin position="146"/>
        <end position="203"/>
    </location>
</feature>
<sequence>MKKSKVTNAEAVILIDAKNLTAHLLVMLFSPMSSLIYMQEKIYMLMAWIRKMDYIVHDLEGADHVTDLDHNHVAESQTTILNLNGTYFGGYDDIRLRSQTTSNLSSEVISVIQQQLGFRRCPNFSRGDLRRSKRIGSCSDGRVHVVDWILPSRQPDRTTVYKNRALRTPFVKLGHNSTLRIEIDDHVVQDIESLIFDDTHNKW</sequence>
<dbReference type="InterPro" id="IPR056301">
    <property type="entry name" value="GWD-like_N_Ig"/>
</dbReference>
<dbReference type="EMBL" id="CM000782">
    <property type="protein sequence ID" value="AQK87475.1"/>
    <property type="molecule type" value="Genomic_DNA"/>
</dbReference>
<dbReference type="AlphaFoldDB" id="A0A1D6M834"/>
<feature type="transmembrane region" description="Helical" evidence="3">
    <location>
        <begin position="20"/>
        <end position="38"/>
    </location>
</feature>
<dbReference type="EMBL" id="CM000782">
    <property type="protein sequence ID" value="AQK87519.1"/>
    <property type="molecule type" value="Genomic_DNA"/>
</dbReference>
<dbReference type="PANTHER" id="PTHR46999:SF1">
    <property type="entry name" value="ALPHA-GLUCAN WATER DIKINASE 1, CHLOROPLASTIC"/>
    <property type="match status" value="1"/>
</dbReference>
<name>A0A1D6M834_MAIZE</name>
<dbReference type="EMBL" id="CM000782">
    <property type="protein sequence ID" value="AQK87222.1"/>
    <property type="molecule type" value="Genomic_DNA"/>
</dbReference>
<keyword evidence="3" id="KW-1133">Transmembrane helix</keyword>
<organism evidence="5">
    <name type="scientific">Zea mays</name>
    <name type="common">Maize</name>
    <dbReference type="NCBI Taxonomy" id="4577"/>
    <lineage>
        <taxon>Eukaryota</taxon>
        <taxon>Viridiplantae</taxon>
        <taxon>Streptophyta</taxon>
        <taxon>Embryophyta</taxon>
        <taxon>Tracheophyta</taxon>
        <taxon>Spermatophyta</taxon>
        <taxon>Magnoliopsida</taxon>
        <taxon>Liliopsida</taxon>
        <taxon>Poales</taxon>
        <taxon>Poaceae</taxon>
        <taxon>PACMAD clade</taxon>
        <taxon>Panicoideae</taxon>
        <taxon>Andropogonodae</taxon>
        <taxon>Andropogoneae</taxon>
        <taxon>Tripsacinae</taxon>
        <taxon>Zea</taxon>
    </lineage>
</organism>
<dbReference type="ExpressionAtlas" id="A0A1D6M834">
    <property type="expression patterns" value="baseline and differential"/>
</dbReference>
<evidence type="ECO:0000256" key="1">
    <source>
        <dbReference type="ARBA" id="ARBA00022723"/>
    </source>
</evidence>
<gene>
    <name evidence="5" type="ORF">ZEAMMB73_Zm00001d038675</name>
</gene>
<accession>A0A1D6M834</accession>
<evidence type="ECO:0000256" key="2">
    <source>
        <dbReference type="ARBA" id="ARBA00023277"/>
    </source>
</evidence>
<keyword evidence="2" id="KW-0119">Carbohydrate metabolism</keyword>
<reference evidence="5" key="1">
    <citation type="submission" date="2015-12" db="EMBL/GenBank/DDBJ databases">
        <title>Update maize B73 reference genome by single molecule sequencing technologies.</title>
        <authorList>
            <consortium name="Maize Genome Sequencing Project"/>
            <person name="Ware D."/>
        </authorList>
    </citation>
    <scope>NUCLEOTIDE SEQUENCE</scope>
    <source>
        <tissue evidence="5">Seedling</tissue>
    </source>
</reference>
<proteinExistence type="predicted"/>
<keyword evidence="1" id="KW-0479">Metal-binding</keyword>
<evidence type="ECO:0000313" key="5">
    <source>
        <dbReference type="EMBL" id="AQK87475.1"/>
    </source>
</evidence>
<evidence type="ECO:0000256" key="3">
    <source>
        <dbReference type="SAM" id="Phobius"/>
    </source>
</evidence>
<protein>
    <submittedName>
        <fullName evidence="5">SEC14 cytosolic factor family protein / phosphoglyceride transfer family protein</fullName>
    </submittedName>
</protein>
<dbReference type="Pfam" id="PF23166">
    <property type="entry name" value="Ig_N_CWD1"/>
    <property type="match status" value="1"/>
</dbReference>
<evidence type="ECO:0000259" key="4">
    <source>
        <dbReference type="Pfam" id="PF23166"/>
    </source>
</evidence>
<dbReference type="GO" id="GO:0046872">
    <property type="term" value="F:metal ion binding"/>
    <property type="evidence" value="ECO:0007669"/>
    <property type="project" value="UniProtKB-KW"/>
</dbReference>
<dbReference type="PANTHER" id="PTHR46999">
    <property type="entry name" value="ALPHA-GLUCAN WATER DIKINASE 1, CHLOROPLASTIC-RELATED"/>
    <property type="match status" value="1"/>
</dbReference>
<keyword evidence="3" id="KW-0472">Membrane</keyword>
<keyword evidence="3" id="KW-0812">Transmembrane</keyword>